<reference evidence="4 6" key="1">
    <citation type="journal article" date="2015" name="Int. J. Syst. Evol. Microbiol.">
        <title>Exiguobacterium enclense sp. nov., isolated from sediment.</title>
        <authorList>
            <person name="Dastager S.G."/>
            <person name="Mawlankar R."/>
            <person name="Sonalkar V.V."/>
            <person name="Thorat M.N."/>
            <person name="Mual P."/>
            <person name="Verma A."/>
            <person name="Krishnamurthi S."/>
            <person name="Tang S.K."/>
            <person name="Li W.J."/>
        </authorList>
    </citation>
    <scope>NUCLEOTIDE SEQUENCE [LARGE SCALE GENOMIC DNA]</scope>
    <source>
        <strain evidence="4 6">NIO-1109</strain>
    </source>
</reference>
<evidence type="ECO:0000313" key="5">
    <source>
        <dbReference type="EMBL" id="KTR28215.1"/>
    </source>
</evidence>
<evidence type="ECO:0000313" key="4">
    <source>
        <dbReference type="EMBL" id="KSU49874.1"/>
    </source>
</evidence>
<keyword evidence="1" id="KW-0547">Nucleotide-binding</keyword>
<evidence type="ECO:0000256" key="1">
    <source>
        <dbReference type="ARBA" id="ARBA00022741"/>
    </source>
</evidence>
<gene>
    <name evidence="4" type="ORF">AS033_00470</name>
    <name evidence="5" type="ORF">RSA11_02010</name>
</gene>
<evidence type="ECO:0000256" key="2">
    <source>
        <dbReference type="ARBA" id="ARBA00022840"/>
    </source>
</evidence>
<dbReference type="SUPFAM" id="SSF52540">
    <property type="entry name" value="P-loop containing nucleoside triphosphate hydrolases"/>
    <property type="match status" value="1"/>
</dbReference>
<dbReference type="InterPro" id="IPR003593">
    <property type="entry name" value="AAA+_ATPase"/>
</dbReference>
<dbReference type="CDD" id="cd03230">
    <property type="entry name" value="ABC_DR_subfamily_A"/>
    <property type="match status" value="1"/>
</dbReference>
<dbReference type="Proteomes" id="UP000053797">
    <property type="component" value="Unassembled WGS sequence"/>
</dbReference>
<dbReference type="GO" id="GO:0005524">
    <property type="term" value="F:ATP binding"/>
    <property type="evidence" value="ECO:0007669"/>
    <property type="project" value="UniProtKB-KW"/>
</dbReference>
<sequence length="288" mass="32393">MLTVSHLTKQIDRTMIYENASFTLPAGTITALIGRNGAGKTTLLKTLVGALEPTRGKVEWNNESIHHVPQTREHLFLVPDSVSVYRQMTLGELINFYNAFYPNFEKTYIENYCRSSNLDRGRRVTSLSKGQAQLFLLQLAFATNAPVLLLDEPTDGLDRINKRDYLKQLVSLLAERQTAVLIASHQLEELDSLADRVMTIEKHLVREPKALDDAKASMQKWQVVYEDVPELAHADLHILSQTGRVVTLLVLSDAGAQYLETTNPLLKDTLPVQMEDYFLGTFGGKRHG</sequence>
<dbReference type="PANTHER" id="PTHR43158:SF10">
    <property type="entry name" value="ABC TRANSPORTER ATP-BINDING PROTEIN YTRB"/>
    <property type="match status" value="1"/>
</dbReference>
<evidence type="ECO:0000259" key="3">
    <source>
        <dbReference type="PROSITE" id="PS50893"/>
    </source>
</evidence>
<name>A0A0V8GI37_9BACL</name>
<dbReference type="EMBL" id="LNQL01000001">
    <property type="protein sequence ID" value="KSU49874.1"/>
    <property type="molecule type" value="Genomic_DNA"/>
</dbReference>
<proteinExistence type="predicted"/>
<evidence type="ECO:0000313" key="7">
    <source>
        <dbReference type="Proteomes" id="UP000072605"/>
    </source>
</evidence>
<dbReference type="EMBL" id="LDQV01000008">
    <property type="protein sequence ID" value="KTR28215.1"/>
    <property type="molecule type" value="Genomic_DNA"/>
</dbReference>
<dbReference type="InterPro" id="IPR003439">
    <property type="entry name" value="ABC_transporter-like_ATP-bd"/>
</dbReference>
<dbReference type="OrthoDB" id="9804819at2"/>
<dbReference type="PANTHER" id="PTHR43158">
    <property type="entry name" value="SKFA PEPTIDE EXPORT ATP-BINDING PROTEIN SKFE"/>
    <property type="match status" value="1"/>
</dbReference>
<dbReference type="InterPro" id="IPR027417">
    <property type="entry name" value="P-loop_NTPase"/>
</dbReference>
<dbReference type="Gene3D" id="3.40.50.300">
    <property type="entry name" value="P-loop containing nucleotide triphosphate hydrolases"/>
    <property type="match status" value="1"/>
</dbReference>
<accession>A0A0V8GI37</accession>
<feature type="domain" description="ABC transporter" evidence="3">
    <location>
        <begin position="2"/>
        <end position="227"/>
    </location>
</feature>
<organism evidence="4 6">
    <name type="scientific">Exiguobacterium indicum</name>
    <dbReference type="NCBI Taxonomy" id="296995"/>
    <lineage>
        <taxon>Bacteria</taxon>
        <taxon>Bacillati</taxon>
        <taxon>Bacillota</taxon>
        <taxon>Bacilli</taxon>
        <taxon>Bacillales</taxon>
        <taxon>Bacillales Family XII. Incertae Sedis</taxon>
        <taxon>Exiguobacterium</taxon>
    </lineage>
</organism>
<dbReference type="Proteomes" id="UP000072605">
    <property type="component" value="Unassembled WGS sequence"/>
</dbReference>
<dbReference type="PROSITE" id="PS50893">
    <property type="entry name" value="ABC_TRANSPORTER_2"/>
    <property type="match status" value="1"/>
</dbReference>
<dbReference type="RefSeq" id="WP_058264523.1">
    <property type="nucleotide sequence ID" value="NZ_FMYN01000001.1"/>
</dbReference>
<protein>
    <submittedName>
        <fullName evidence="4">ABC transporter</fullName>
    </submittedName>
</protein>
<dbReference type="GO" id="GO:0016887">
    <property type="term" value="F:ATP hydrolysis activity"/>
    <property type="evidence" value="ECO:0007669"/>
    <property type="project" value="InterPro"/>
</dbReference>
<reference evidence="5 7" key="2">
    <citation type="journal article" date="2016" name="Front. Microbiol.">
        <title>Genomic Resource of Rice Seed Associated Bacteria.</title>
        <authorList>
            <person name="Midha S."/>
            <person name="Bansal K."/>
            <person name="Sharma S."/>
            <person name="Kumar N."/>
            <person name="Patil P.P."/>
            <person name="Chaudhry V."/>
            <person name="Patil P.B."/>
        </authorList>
    </citation>
    <scope>NUCLEOTIDE SEQUENCE [LARGE SCALE GENOMIC DNA]</scope>
    <source>
        <strain evidence="5 7">RSA11</strain>
    </source>
</reference>
<dbReference type="SMART" id="SM00382">
    <property type="entry name" value="AAA"/>
    <property type="match status" value="1"/>
</dbReference>
<dbReference type="Pfam" id="PF00005">
    <property type="entry name" value="ABC_tran"/>
    <property type="match status" value="1"/>
</dbReference>
<comment type="caution">
    <text evidence="4">The sequence shown here is derived from an EMBL/GenBank/DDBJ whole genome shotgun (WGS) entry which is preliminary data.</text>
</comment>
<dbReference type="AlphaFoldDB" id="A0A0V8GI37"/>
<keyword evidence="2" id="KW-0067">ATP-binding</keyword>
<evidence type="ECO:0000313" key="6">
    <source>
        <dbReference type="Proteomes" id="UP000053797"/>
    </source>
</evidence>